<sequence length="73" mass="8054">MELTVDFACIVRSAGGSSGVVEDASDGSDAERRRHLRVPTPTHLGHEHRGLVAGQDISMITVQVRFRRVYPRP</sequence>
<evidence type="ECO:0000313" key="2">
    <source>
        <dbReference type="Proteomes" id="UP000007151"/>
    </source>
</evidence>
<gene>
    <name evidence="1" type="ORF">KGM_203124</name>
</gene>
<comment type="caution">
    <text evidence="1">The sequence shown here is derived from an EMBL/GenBank/DDBJ whole genome shotgun (WGS) entry which is preliminary data.</text>
</comment>
<name>A0A212FHM4_DANPL</name>
<keyword evidence="2" id="KW-1185">Reference proteome</keyword>
<dbReference type="InParanoid" id="A0A212FHM4"/>
<dbReference type="Proteomes" id="UP000007151">
    <property type="component" value="Unassembled WGS sequence"/>
</dbReference>
<evidence type="ECO:0000313" key="1">
    <source>
        <dbReference type="EMBL" id="OWR53239.1"/>
    </source>
</evidence>
<reference evidence="1 2" key="1">
    <citation type="journal article" date="2011" name="Cell">
        <title>The monarch butterfly genome yields insights into long-distance migration.</title>
        <authorList>
            <person name="Zhan S."/>
            <person name="Merlin C."/>
            <person name="Boore J.L."/>
            <person name="Reppert S.M."/>
        </authorList>
    </citation>
    <scope>NUCLEOTIDE SEQUENCE [LARGE SCALE GENOMIC DNA]</scope>
    <source>
        <strain evidence="1">F-2</strain>
    </source>
</reference>
<protein>
    <submittedName>
        <fullName evidence="1">Uncharacterized protein</fullName>
    </submittedName>
</protein>
<proteinExistence type="predicted"/>
<dbReference type="AlphaFoldDB" id="A0A212FHM4"/>
<dbReference type="EMBL" id="AGBW02008483">
    <property type="protein sequence ID" value="OWR53239.1"/>
    <property type="molecule type" value="Genomic_DNA"/>
</dbReference>
<accession>A0A212FHM4</accession>
<dbReference type="KEGG" id="dpl:KGM_203124"/>
<organism evidence="1 2">
    <name type="scientific">Danaus plexippus plexippus</name>
    <dbReference type="NCBI Taxonomy" id="278856"/>
    <lineage>
        <taxon>Eukaryota</taxon>
        <taxon>Metazoa</taxon>
        <taxon>Ecdysozoa</taxon>
        <taxon>Arthropoda</taxon>
        <taxon>Hexapoda</taxon>
        <taxon>Insecta</taxon>
        <taxon>Pterygota</taxon>
        <taxon>Neoptera</taxon>
        <taxon>Endopterygota</taxon>
        <taxon>Lepidoptera</taxon>
        <taxon>Glossata</taxon>
        <taxon>Ditrysia</taxon>
        <taxon>Papilionoidea</taxon>
        <taxon>Nymphalidae</taxon>
        <taxon>Danainae</taxon>
        <taxon>Danaini</taxon>
        <taxon>Danaina</taxon>
        <taxon>Danaus</taxon>
        <taxon>Danaus</taxon>
    </lineage>
</organism>